<feature type="transmembrane region" description="Helical" evidence="9">
    <location>
        <begin position="101"/>
        <end position="119"/>
    </location>
</feature>
<feature type="region of interest" description="Disordered" evidence="8">
    <location>
        <begin position="49"/>
        <end position="92"/>
    </location>
</feature>
<dbReference type="SMART" id="SM00730">
    <property type="entry name" value="PSN"/>
    <property type="match status" value="1"/>
</dbReference>
<keyword evidence="6 9" id="KW-1133">Transmembrane helix</keyword>
<feature type="region of interest" description="Disordered" evidence="8">
    <location>
        <begin position="497"/>
        <end position="527"/>
    </location>
</feature>
<evidence type="ECO:0008006" key="12">
    <source>
        <dbReference type="Google" id="ProtNLM"/>
    </source>
</evidence>
<feature type="transmembrane region" description="Helical" evidence="9">
    <location>
        <begin position="300"/>
        <end position="324"/>
    </location>
</feature>
<evidence type="ECO:0000313" key="10">
    <source>
        <dbReference type="EMBL" id="OJD14148.1"/>
    </source>
</evidence>
<dbReference type="EMBL" id="LGRN01000240">
    <property type="protein sequence ID" value="OJD14148.1"/>
    <property type="molecule type" value="Genomic_DNA"/>
</dbReference>
<reference evidence="10 11" key="1">
    <citation type="submission" date="2015-07" db="EMBL/GenBank/DDBJ databases">
        <title>Emmonsia species relationships and genome sequence.</title>
        <authorList>
            <consortium name="The Broad Institute Genomics Platform"/>
            <person name="Cuomo C.A."/>
            <person name="Munoz J.F."/>
            <person name="Imamovic A."/>
            <person name="Priest M.E."/>
            <person name="Young S."/>
            <person name="Clay O.K."/>
            <person name="McEwen J.G."/>
        </authorList>
    </citation>
    <scope>NUCLEOTIDE SEQUENCE [LARGE SCALE GENOMIC DNA]</scope>
    <source>
        <strain evidence="10 11">UAMH 9510</strain>
    </source>
</reference>
<feature type="transmembrane region" description="Helical" evidence="9">
    <location>
        <begin position="464"/>
        <end position="482"/>
    </location>
</feature>
<dbReference type="GO" id="GO:0042500">
    <property type="term" value="F:aspartic endopeptidase activity, intramembrane cleaving"/>
    <property type="evidence" value="ECO:0007669"/>
    <property type="project" value="InterPro"/>
</dbReference>
<organism evidence="10 11">
    <name type="scientific">Emergomyces pasteurianus Ep9510</name>
    <dbReference type="NCBI Taxonomy" id="1447872"/>
    <lineage>
        <taxon>Eukaryota</taxon>
        <taxon>Fungi</taxon>
        <taxon>Dikarya</taxon>
        <taxon>Ascomycota</taxon>
        <taxon>Pezizomycotina</taxon>
        <taxon>Eurotiomycetes</taxon>
        <taxon>Eurotiomycetidae</taxon>
        <taxon>Onygenales</taxon>
        <taxon>Ajellomycetaceae</taxon>
        <taxon>Emergomyces</taxon>
    </lineage>
</organism>
<evidence type="ECO:0000256" key="7">
    <source>
        <dbReference type="ARBA" id="ARBA00023136"/>
    </source>
</evidence>
<feature type="region of interest" description="Disordered" evidence="8">
    <location>
        <begin position="546"/>
        <end position="681"/>
    </location>
</feature>
<dbReference type="STRING" id="1447872.A0A1J9QDY4"/>
<sequence length="681" mass="76292">MDYAGLFAKLLDQVQLEFTKCKPLIPTYSHLLVSALFPIYIGAHASLTRPSSAAKPTKPKNTNDEPIIDRENDEDAEEEDEEEEEEETSLKKMEGLEPSDAIMFPIMAGLTLGGLYLLINWLKDPAILNKFLGFYFSQAGTVFAISFMRDGFSLLRSFIFPSRYALHGFVWKANQRRRVFVPIRNDDLPQEQVEEQRRSPLPGHLGNISLPTSLLDALWRVRGFVYKKATLRAYVRAVIEVKSRFTIFDVVSTILALMAVYYFTFVAKPWWLTNFLGFSFSYGAMQFMSPTTFWTGSLVLSALFFYDIYFVFFTPLMVTVAKSLDIPIKLVFPRPAAPGEDPDLVSMAMLGLGDIVIPGMVIGLALRFDLFLYYKAKAALLNKPEKIPYVNAVGSWGERFWTTWFTSASRYARLTFPRRQDGKLTPHEARNFPKTYFHVSLIGYVGGMLATLLAMQMSNHAQPALLYLVPGVLGSLWTTALIKGDIKDMWNFSDALEEEEDKEAEKGKGTGDKSGEKEKEKGKESVPSPYGLFRKIFFGEDSKASTLIPSSTSASKEAPESTEAANDKDKDKTKKPTENESRTTLDLISFSISLPKPKQRTGTNTTIDANDQQADDDAKMSQGNPTKRAEETEEEEDEEFDASNSESEPSSSSSSPVLVVAGASARAEEPVMKKRRTRRAV</sequence>
<feature type="compositionally biased region" description="Low complexity" evidence="8">
    <location>
        <begin position="642"/>
        <end position="656"/>
    </location>
</feature>
<comment type="similarity">
    <text evidence="2">Belongs to the peptidase A22B family.</text>
</comment>
<feature type="transmembrane region" description="Helical" evidence="9">
    <location>
        <begin position="245"/>
        <end position="264"/>
    </location>
</feature>
<proteinExistence type="inferred from homology"/>
<comment type="subcellular location">
    <subcellularLocation>
        <location evidence="1">Endoplasmic reticulum membrane</location>
        <topology evidence="1">Multi-pass membrane protein</topology>
    </subcellularLocation>
</comment>
<feature type="transmembrane region" description="Helical" evidence="9">
    <location>
        <begin position="131"/>
        <end position="148"/>
    </location>
</feature>
<dbReference type="GO" id="GO:0006465">
    <property type="term" value="P:signal peptide processing"/>
    <property type="evidence" value="ECO:0007669"/>
    <property type="project" value="TreeGrafter"/>
</dbReference>
<evidence type="ECO:0000256" key="8">
    <source>
        <dbReference type="SAM" id="MobiDB-lite"/>
    </source>
</evidence>
<dbReference type="GO" id="GO:0098554">
    <property type="term" value="C:cytoplasmic side of endoplasmic reticulum membrane"/>
    <property type="evidence" value="ECO:0007669"/>
    <property type="project" value="TreeGrafter"/>
</dbReference>
<protein>
    <recommendedName>
        <fullName evidence="12">Minor histocompatibility antigen H13</fullName>
    </recommendedName>
</protein>
<dbReference type="AlphaFoldDB" id="A0A1J9QDY4"/>
<feature type="compositionally biased region" description="Polar residues" evidence="8">
    <location>
        <begin position="546"/>
        <end position="555"/>
    </location>
</feature>
<keyword evidence="4" id="KW-0378">Hydrolase</keyword>
<name>A0A1J9QDY4_9EURO</name>
<feature type="compositionally biased region" description="Acidic residues" evidence="8">
    <location>
        <begin position="71"/>
        <end position="87"/>
    </location>
</feature>
<evidence type="ECO:0000256" key="6">
    <source>
        <dbReference type="ARBA" id="ARBA00022989"/>
    </source>
</evidence>
<comment type="caution">
    <text evidence="10">The sequence shown here is derived from an EMBL/GenBank/DDBJ whole genome shotgun (WGS) entry which is preliminary data.</text>
</comment>
<evidence type="ECO:0000256" key="9">
    <source>
        <dbReference type="SAM" id="Phobius"/>
    </source>
</evidence>
<keyword evidence="11" id="KW-1185">Reference proteome</keyword>
<dbReference type="GO" id="GO:0033619">
    <property type="term" value="P:membrane protein proteolysis"/>
    <property type="evidence" value="ECO:0007669"/>
    <property type="project" value="TreeGrafter"/>
</dbReference>
<dbReference type="VEuPathDB" id="FungiDB:AJ78_05475"/>
<dbReference type="Proteomes" id="UP000182235">
    <property type="component" value="Unassembled WGS sequence"/>
</dbReference>
<feature type="transmembrane region" description="Helical" evidence="9">
    <location>
        <begin position="344"/>
        <end position="366"/>
    </location>
</feature>
<accession>A0A1J9QDY4</accession>
<dbReference type="Pfam" id="PF04258">
    <property type="entry name" value="Peptidase_A22B"/>
    <property type="match status" value="1"/>
</dbReference>
<dbReference type="InterPro" id="IPR007369">
    <property type="entry name" value="Peptidase_A22B_SPP"/>
</dbReference>
<gene>
    <name evidence="10" type="ORF">AJ78_05475</name>
</gene>
<feature type="compositionally biased region" description="Acidic residues" evidence="8">
    <location>
        <begin position="631"/>
        <end position="641"/>
    </location>
</feature>
<feature type="compositionally biased region" description="Basic and acidic residues" evidence="8">
    <location>
        <begin position="503"/>
        <end position="524"/>
    </location>
</feature>
<evidence type="ECO:0000256" key="1">
    <source>
        <dbReference type="ARBA" id="ARBA00004477"/>
    </source>
</evidence>
<evidence type="ECO:0000256" key="2">
    <source>
        <dbReference type="ARBA" id="ARBA00006859"/>
    </source>
</evidence>
<dbReference type="OrthoDB" id="29661at2759"/>
<evidence type="ECO:0000313" key="11">
    <source>
        <dbReference type="Proteomes" id="UP000182235"/>
    </source>
</evidence>
<evidence type="ECO:0000256" key="5">
    <source>
        <dbReference type="ARBA" id="ARBA00022824"/>
    </source>
</evidence>
<keyword evidence="3 9" id="KW-0812">Transmembrane</keyword>
<feature type="transmembrane region" description="Helical" evidence="9">
    <location>
        <begin position="436"/>
        <end position="458"/>
    </location>
</feature>
<dbReference type="PANTHER" id="PTHR12174">
    <property type="entry name" value="SIGNAL PEPTIDE PEPTIDASE"/>
    <property type="match status" value="1"/>
</dbReference>
<keyword evidence="7 9" id="KW-0472">Membrane</keyword>
<dbReference type="GO" id="GO:0098553">
    <property type="term" value="C:lumenal side of endoplasmic reticulum membrane"/>
    <property type="evidence" value="ECO:0007669"/>
    <property type="project" value="TreeGrafter"/>
</dbReference>
<dbReference type="PANTHER" id="PTHR12174:SF23">
    <property type="entry name" value="MINOR HISTOCOMPATIBILITY ANTIGEN H13"/>
    <property type="match status" value="1"/>
</dbReference>
<dbReference type="InterPro" id="IPR006639">
    <property type="entry name" value="Preselin/SPP"/>
</dbReference>
<evidence type="ECO:0000256" key="3">
    <source>
        <dbReference type="ARBA" id="ARBA00022692"/>
    </source>
</evidence>
<feature type="compositionally biased region" description="Basic and acidic residues" evidence="8">
    <location>
        <begin position="565"/>
        <end position="583"/>
    </location>
</feature>
<evidence type="ECO:0000256" key="4">
    <source>
        <dbReference type="ARBA" id="ARBA00022801"/>
    </source>
</evidence>
<keyword evidence="5" id="KW-0256">Endoplasmic reticulum</keyword>
<feature type="compositionally biased region" description="Basic and acidic residues" evidence="8">
    <location>
        <begin position="61"/>
        <end position="70"/>
    </location>
</feature>